<keyword evidence="3" id="KW-0235">DNA replication</keyword>
<organism evidence="7 8">
    <name type="scientific">Cryptolaemus montrouzieri</name>
    <dbReference type="NCBI Taxonomy" id="559131"/>
    <lineage>
        <taxon>Eukaryota</taxon>
        <taxon>Metazoa</taxon>
        <taxon>Ecdysozoa</taxon>
        <taxon>Arthropoda</taxon>
        <taxon>Hexapoda</taxon>
        <taxon>Insecta</taxon>
        <taxon>Pterygota</taxon>
        <taxon>Neoptera</taxon>
        <taxon>Endopterygota</taxon>
        <taxon>Coleoptera</taxon>
        <taxon>Polyphaga</taxon>
        <taxon>Cucujiformia</taxon>
        <taxon>Coccinelloidea</taxon>
        <taxon>Coccinellidae</taxon>
        <taxon>Scymninae</taxon>
        <taxon>Scymnini</taxon>
        <taxon>Cryptolaemus</taxon>
    </lineage>
</organism>
<dbReference type="FunFam" id="3.60.21.50:FF:000002">
    <property type="entry name" value="DNA polymerase delta small subunit"/>
    <property type="match status" value="1"/>
</dbReference>
<evidence type="ECO:0000256" key="3">
    <source>
        <dbReference type="ARBA" id="ARBA00022705"/>
    </source>
</evidence>
<keyword evidence="4" id="KW-0539">Nucleus</keyword>
<dbReference type="PANTHER" id="PTHR10416">
    <property type="entry name" value="DNA POLYMERASE DELTA SUBUNIT 2"/>
    <property type="match status" value="1"/>
</dbReference>
<dbReference type="PANTHER" id="PTHR10416:SF0">
    <property type="entry name" value="DNA POLYMERASE DELTA SUBUNIT 2"/>
    <property type="match status" value="1"/>
</dbReference>
<dbReference type="GO" id="GO:1902969">
    <property type="term" value="P:mitotic DNA replication"/>
    <property type="evidence" value="ECO:0007669"/>
    <property type="project" value="UniProtKB-ARBA"/>
</dbReference>
<evidence type="ECO:0000313" key="8">
    <source>
        <dbReference type="Proteomes" id="UP001516400"/>
    </source>
</evidence>
<protein>
    <recommendedName>
        <fullName evidence="9">DNA polymerase delta small subunit</fullName>
    </recommendedName>
</protein>
<dbReference type="Proteomes" id="UP001516400">
    <property type="component" value="Unassembled WGS sequence"/>
</dbReference>
<comment type="caution">
    <text evidence="7">The sequence shown here is derived from an EMBL/GenBank/DDBJ whole genome shotgun (WGS) entry which is preliminary data.</text>
</comment>
<dbReference type="Pfam" id="PF18018">
    <property type="entry name" value="DNA_pol_D_N"/>
    <property type="match status" value="1"/>
</dbReference>
<sequence>MPDVKGDFIERSITNYENLSKKFINTSKNYTKQYCSIYLIRLEQMRNILSVKIKEKWGEEYPIVKLHKISETDSEKCIILGTLFKEQKLKPSIVKQLSEANQLLPQPVLSKFTDESDILFIEDELQRYQVTGSLQGDGLVTGITCALLGQDNGNGKFCVFDYTFADFHSQVQRPIFQDDIYVLLLSGLDLVNLEKTNILLQILTHWLSGLIKLDEEVDSKQITRVLIAGNSVRTVPEKVKPTISMTSRIQESTDTIEAVRIFDRFLSQLCQIIEVDVMPGENDPSNHILPQQPLHYCMFPKSSKYNSSNQVPNPYKCSLNGLQILGTSGQPIRDILRFSEIQDPLDALENCLKWSHLAPTAPDTLGCFPFYDKDPFILHECPHVFFAGNQEKFGTRIAQGPVGQQVRLISIPEFGATHEACLLNLKNLECTSISFLS</sequence>
<dbReference type="CDD" id="cd07387">
    <property type="entry name" value="MPP_PolD2_C"/>
    <property type="match status" value="1"/>
</dbReference>
<comment type="similarity">
    <text evidence="2">Belongs to the DNA polymerase delta/II small subunit family.</text>
</comment>
<accession>A0ABD2P5T1</accession>
<feature type="domain" description="DNA polymerase delta subunit OB-fold" evidence="6">
    <location>
        <begin position="33"/>
        <end position="162"/>
    </location>
</feature>
<dbReference type="InterPro" id="IPR007185">
    <property type="entry name" value="DNA_pol_a/d/e_bsu"/>
</dbReference>
<evidence type="ECO:0000256" key="4">
    <source>
        <dbReference type="ARBA" id="ARBA00023242"/>
    </source>
</evidence>
<evidence type="ECO:0000256" key="1">
    <source>
        <dbReference type="ARBA" id="ARBA00004123"/>
    </source>
</evidence>
<evidence type="ECO:0000313" key="7">
    <source>
        <dbReference type="EMBL" id="KAL3285977.1"/>
    </source>
</evidence>
<dbReference type="InterPro" id="IPR040663">
    <property type="entry name" value="DNA_pol_D_N"/>
</dbReference>
<dbReference type="InterPro" id="IPR041863">
    <property type="entry name" value="PolD2_C"/>
</dbReference>
<keyword evidence="8" id="KW-1185">Reference proteome</keyword>
<comment type="subcellular location">
    <subcellularLocation>
        <location evidence="1">Nucleus</location>
    </subcellularLocation>
</comment>
<evidence type="ECO:0000259" key="6">
    <source>
        <dbReference type="Pfam" id="PF18018"/>
    </source>
</evidence>
<name>A0ABD2P5T1_9CUCU</name>
<gene>
    <name evidence="7" type="ORF">HHI36_000491</name>
</gene>
<dbReference type="Pfam" id="PF04042">
    <property type="entry name" value="DNA_pol_E_B"/>
    <property type="match status" value="1"/>
</dbReference>
<reference evidence="7 8" key="1">
    <citation type="journal article" date="2021" name="BMC Biol.">
        <title>Horizontally acquired antibacterial genes associated with adaptive radiation of ladybird beetles.</title>
        <authorList>
            <person name="Li H.S."/>
            <person name="Tang X.F."/>
            <person name="Huang Y.H."/>
            <person name="Xu Z.Y."/>
            <person name="Chen M.L."/>
            <person name="Du X.Y."/>
            <person name="Qiu B.Y."/>
            <person name="Chen P.T."/>
            <person name="Zhang W."/>
            <person name="Slipinski A."/>
            <person name="Escalona H.E."/>
            <person name="Waterhouse R.M."/>
            <person name="Zwick A."/>
            <person name="Pang H."/>
        </authorList>
    </citation>
    <scope>NUCLEOTIDE SEQUENCE [LARGE SCALE GENOMIC DNA]</scope>
    <source>
        <strain evidence="7">SYSU2018</strain>
    </source>
</reference>
<dbReference type="AlphaFoldDB" id="A0ABD2P5T1"/>
<evidence type="ECO:0008006" key="9">
    <source>
        <dbReference type="Google" id="ProtNLM"/>
    </source>
</evidence>
<proteinExistence type="inferred from homology"/>
<dbReference type="Gene3D" id="3.60.21.50">
    <property type="match status" value="1"/>
</dbReference>
<evidence type="ECO:0000256" key="2">
    <source>
        <dbReference type="ARBA" id="ARBA00006035"/>
    </source>
</evidence>
<feature type="domain" description="DNA polymerase alpha/delta/epsilon subunit B" evidence="5">
    <location>
        <begin position="182"/>
        <end position="394"/>
    </location>
</feature>
<dbReference type="InterPro" id="IPR024826">
    <property type="entry name" value="DNA_pol_delta/II_ssu"/>
</dbReference>
<dbReference type="EMBL" id="JABFTP020000185">
    <property type="protein sequence ID" value="KAL3285977.1"/>
    <property type="molecule type" value="Genomic_DNA"/>
</dbReference>
<dbReference type="GO" id="GO:0043625">
    <property type="term" value="C:delta DNA polymerase complex"/>
    <property type="evidence" value="ECO:0007669"/>
    <property type="project" value="UniProtKB-ARBA"/>
</dbReference>
<evidence type="ECO:0000259" key="5">
    <source>
        <dbReference type="Pfam" id="PF04042"/>
    </source>
</evidence>